<protein>
    <recommendedName>
        <fullName evidence="2">Bacterial SCP orthologue domain-containing protein</fullName>
    </recommendedName>
</protein>
<comment type="caution">
    <text evidence="3">The sequence shown here is derived from an EMBL/GenBank/DDBJ whole genome shotgun (WGS) entry which is preliminary data.</text>
</comment>
<gene>
    <name evidence="3" type="ORF">HMPREF1650_09285</name>
</gene>
<proteinExistence type="predicted"/>
<dbReference type="EMBL" id="JRNE01000059">
    <property type="protein sequence ID" value="KGF16125.1"/>
    <property type="molecule type" value="Genomic_DNA"/>
</dbReference>
<evidence type="ECO:0000313" key="3">
    <source>
        <dbReference type="EMBL" id="KGF16125.1"/>
    </source>
</evidence>
<evidence type="ECO:0000256" key="1">
    <source>
        <dbReference type="SAM" id="MobiDB-lite"/>
    </source>
</evidence>
<dbReference type="Proteomes" id="UP000029548">
    <property type="component" value="Unassembled WGS sequence"/>
</dbReference>
<dbReference type="Pfam" id="PF17844">
    <property type="entry name" value="SCP_3"/>
    <property type="match status" value="1"/>
</dbReference>
<dbReference type="AlphaFoldDB" id="A0A095Y0Z9"/>
<organism evidence="3 4">
    <name type="scientific">Corynebacterium freneyi DNF00450</name>
    <dbReference type="NCBI Taxonomy" id="1287475"/>
    <lineage>
        <taxon>Bacteria</taxon>
        <taxon>Bacillati</taxon>
        <taxon>Actinomycetota</taxon>
        <taxon>Actinomycetes</taxon>
        <taxon>Mycobacteriales</taxon>
        <taxon>Corynebacteriaceae</taxon>
        <taxon>Corynebacterium</taxon>
    </lineage>
</organism>
<dbReference type="InterPro" id="IPR041629">
    <property type="entry name" value="SCP_3"/>
</dbReference>
<evidence type="ECO:0000259" key="2">
    <source>
        <dbReference type="Pfam" id="PF17844"/>
    </source>
</evidence>
<feature type="region of interest" description="Disordered" evidence="1">
    <location>
        <begin position="101"/>
        <end position="122"/>
    </location>
</feature>
<feature type="domain" description="Bacterial SCP orthologue" evidence="2">
    <location>
        <begin position="33"/>
        <end position="131"/>
    </location>
</feature>
<name>A0A095Y0Z9_9CORY</name>
<dbReference type="eggNOG" id="COG3255">
    <property type="taxonomic scope" value="Bacteria"/>
</dbReference>
<accession>A0A095Y0Z9</accession>
<reference evidence="3 4" key="1">
    <citation type="submission" date="2014-07" db="EMBL/GenBank/DDBJ databases">
        <authorList>
            <person name="McCorrison J."/>
            <person name="Sanka R."/>
            <person name="Torralba M."/>
            <person name="Gillis M."/>
            <person name="Haft D.H."/>
            <person name="Methe B."/>
            <person name="Sutton G."/>
            <person name="Nelson K.E."/>
        </authorList>
    </citation>
    <scope>NUCLEOTIDE SEQUENCE [LARGE SCALE GENOMIC DNA]</scope>
    <source>
        <strain evidence="3 4">DNF00450</strain>
    </source>
</reference>
<dbReference type="RefSeq" id="WP_035122825.1">
    <property type="nucleotide sequence ID" value="NZ_JRNE01000059.1"/>
</dbReference>
<sequence>MAKKVDPIELRAAMAAVGEWLLDDGQSATRPGRAELAKAVRLSARMLAEEAPGHSVELRVPPFVAVQCIEGPRHTRGTPPNVVEMTPRTWLRIAAGLVGFDEAREREGEEPGESMDASGTRAGELAAHLPVCRLG</sequence>
<dbReference type="Gene3D" id="3.30.1050.40">
    <property type="match status" value="1"/>
</dbReference>
<evidence type="ECO:0000313" key="4">
    <source>
        <dbReference type="Proteomes" id="UP000029548"/>
    </source>
</evidence>